<dbReference type="GO" id="GO:0008270">
    <property type="term" value="F:zinc ion binding"/>
    <property type="evidence" value="ECO:0007669"/>
    <property type="project" value="InterPro"/>
</dbReference>
<dbReference type="STRING" id="1424334.W822_18030"/>
<protein>
    <recommendedName>
        <fullName evidence="4">ZinT domain-containing protein</fullName>
    </recommendedName>
</protein>
<keyword evidence="2" id="KW-0862">Zinc</keyword>
<gene>
    <name evidence="5" type="ORF">W822_18030</name>
</gene>
<dbReference type="PATRIC" id="fig|1424334.3.peg.3623"/>
<dbReference type="InterPro" id="IPR012674">
    <property type="entry name" value="Calycin"/>
</dbReference>
<dbReference type="RefSeq" id="WP_024006538.1">
    <property type="nucleotide sequence ID" value="NZ_KI650981.1"/>
</dbReference>
<name>V8QMH7_9BURK</name>
<dbReference type="EMBL" id="AYXT01000012">
    <property type="protein sequence ID" value="ETF01166.1"/>
    <property type="molecule type" value="Genomic_DNA"/>
</dbReference>
<dbReference type="OrthoDB" id="9810636at2"/>
<dbReference type="AlphaFoldDB" id="V8QMH7"/>
<evidence type="ECO:0000259" key="4">
    <source>
        <dbReference type="Pfam" id="PF09223"/>
    </source>
</evidence>
<evidence type="ECO:0000256" key="2">
    <source>
        <dbReference type="ARBA" id="ARBA00022833"/>
    </source>
</evidence>
<comment type="caution">
    <text evidence="5">The sequence shown here is derived from an EMBL/GenBank/DDBJ whole genome shotgun (WGS) entry which is preliminary data.</text>
</comment>
<keyword evidence="1 3" id="KW-0732">Signal</keyword>
<accession>V8QMH7</accession>
<evidence type="ECO:0000256" key="3">
    <source>
        <dbReference type="SAM" id="SignalP"/>
    </source>
</evidence>
<dbReference type="SUPFAM" id="SSF50814">
    <property type="entry name" value="Lipocalins"/>
    <property type="match status" value="1"/>
</dbReference>
<reference evidence="5 6" key="1">
    <citation type="journal article" date="2014" name="Genome Announc.">
        <title>Draft Genome Sequence of Advenella kashmirensis Strain W13003, a Polycyclic Aromatic Hydrocarbon-Degrading Bacterium.</title>
        <authorList>
            <person name="Wang X."/>
            <person name="Jin D."/>
            <person name="Zhou L."/>
            <person name="Wu L."/>
            <person name="An W."/>
            <person name="Zhao L."/>
        </authorList>
    </citation>
    <scope>NUCLEOTIDE SEQUENCE [LARGE SCALE GENOMIC DNA]</scope>
    <source>
        <strain evidence="5 6">W13003</strain>
    </source>
</reference>
<dbReference type="Proteomes" id="UP000018733">
    <property type="component" value="Unassembled WGS sequence"/>
</dbReference>
<dbReference type="InterPro" id="IPR015304">
    <property type="entry name" value="ZinT_dom"/>
</dbReference>
<dbReference type="Pfam" id="PF09223">
    <property type="entry name" value="ZinT"/>
    <property type="match status" value="1"/>
</dbReference>
<evidence type="ECO:0000313" key="5">
    <source>
        <dbReference type="EMBL" id="ETF01166.1"/>
    </source>
</evidence>
<feature type="domain" description="ZinT" evidence="4">
    <location>
        <begin position="40"/>
        <end position="219"/>
    </location>
</feature>
<feature type="chain" id="PRO_5004772907" description="ZinT domain-containing protein" evidence="3">
    <location>
        <begin position="24"/>
        <end position="219"/>
    </location>
</feature>
<sequence>MNMPTNLLRTAILSFALTAPAHAHTHQHNHTHDHGSETIKKTAAKGYFKDAEVKDRSLSDWEGDWQSLYPLLKNGSLDTVMTHKADHKKDRTAEGYKQYYDAGYKTDIDRLVIQDDRFTFYRHGKSTSAQYKYDGYKILTYKAGNRGVRYLFTKTQGDAQAPGFIQFSDHTIAPKKVSHFHIYFGNDGHQKLSEELTNWPTYFPSGWDSQAIAHDLMHH</sequence>
<evidence type="ECO:0000256" key="1">
    <source>
        <dbReference type="ARBA" id="ARBA00022729"/>
    </source>
</evidence>
<organism evidence="5 6">
    <name type="scientific">Advenella kashmirensis W13003</name>
    <dbReference type="NCBI Taxonomy" id="1424334"/>
    <lineage>
        <taxon>Bacteria</taxon>
        <taxon>Pseudomonadati</taxon>
        <taxon>Pseudomonadota</taxon>
        <taxon>Betaproteobacteria</taxon>
        <taxon>Burkholderiales</taxon>
        <taxon>Alcaligenaceae</taxon>
    </lineage>
</organism>
<feature type="signal peptide" evidence="3">
    <location>
        <begin position="1"/>
        <end position="23"/>
    </location>
</feature>
<proteinExistence type="predicted"/>
<dbReference type="Gene3D" id="2.40.128.20">
    <property type="match status" value="1"/>
</dbReference>
<keyword evidence="6" id="KW-1185">Reference proteome</keyword>
<dbReference type="HOGENOM" id="CLU_072001_1_0_4"/>
<dbReference type="eggNOG" id="COG3443">
    <property type="taxonomic scope" value="Bacteria"/>
</dbReference>
<evidence type="ECO:0000313" key="6">
    <source>
        <dbReference type="Proteomes" id="UP000018733"/>
    </source>
</evidence>